<keyword evidence="2" id="KW-1133">Transmembrane helix</keyword>
<dbReference type="PANTHER" id="PTHR35393">
    <property type="entry name" value="CHROMOSOME 1, WHOLE GENOME SHOTGUN SEQUENCE"/>
    <property type="match status" value="1"/>
</dbReference>
<dbReference type="Proteomes" id="UP000241462">
    <property type="component" value="Unassembled WGS sequence"/>
</dbReference>
<dbReference type="InterPro" id="IPR057514">
    <property type="entry name" value="NTF2_SigF"/>
</dbReference>
<dbReference type="Pfam" id="PF24840">
    <property type="entry name" value="NTF2_SigF"/>
    <property type="match status" value="2"/>
</dbReference>
<feature type="compositionally biased region" description="Low complexity" evidence="1">
    <location>
        <begin position="189"/>
        <end position="199"/>
    </location>
</feature>
<feature type="region of interest" description="Disordered" evidence="1">
    <location>
        <begin position="163"/>
        <end position="200"/>
    </location>
</feature>
<feature type="domain" description="SigF-like NTF2-like" evidence="3">
    <location>
        <begin position="67"/>
        <end position="141"/>
    </location>
</feature>
<keyword evidence="5" id="KW-1185">Reference proteome</keyword>
<keyword evidence="2" id="KW-0812">Transmembrane</keyword>
<evidence type="ECO:0000256" key="2">
    <source>
        <dbReference type="SAM" id="Phobius"/>
    </source>
</evidence>
<feature type="compositionally biased region" description="Acidic residues" evidence="1">
    <location>
        <begin position="303"/>
        <end position="312"/>
    </location>
</feature>
<feature type="domain" description="SigF-like NTF2-like" evidence="3">
    <location>
        <begin position="1"/>
        <end position="46"/>
    </location>
</feature>
<dbReference type="EMBL" id="KZ678491">
    <property type="protein sequence ID" value="PSR81899.1"/>
    <property type="molecule type" value="Genomic_DNA"/>
</dbReference>
<keyword evidence="2" id="KW-0472">Membrane</keyword>
<reference evidence="4 5" key="1">
    <citation type="journal article" date="2018" name="Mycol. Prog.">
        <title>Coniella lustricola, a new species from submerged detritus.</title>
        <authorList>
            <person name="Raudabaugh D.B."/>
            <person name="Iturriaga T."/>
            <person name="Carver A."/>
            <person name="Mondo S."/>
            <person name="Pangilinan J."/>
            <person name="Lipzen A."/>
            <person name="He G."/>
            <person name="Amirebrahimi M."/>
            <person name="Grigoriev I.V."/>
            <person name="Miller A.N."/>
        </authorList>
    </citation>
    <scope>NUCLEOTIDE SEQUENCE [LARGE SCALE GENOMIC DNA]</scope>
    <source>
        <strain evidence="4 5">B22-T-1</strain>
    </source>
</reference>
<evidence type="ECO:0000256" key="1">
    <source>
        <dbReference type="SAM" id="MobiDB-lite"/>
    </source>
</evidence>
<accession>A0A2T3A321</accession>
<dbReference type="AlphaFoldDB" id="A0A2T3A321"/>
<dbReference type="PANTHER" id="PTHR35393:SF1">
    <property type="entry name" value="SNOAL-LIKE DOMAIN-CONTAINING PROTEIN"/>
    <property type="match status" value="1"/>
</dbReference>
<feature type="compositionally biased region" description="Basic and acidic residues" evidence="1">
    <location>
        <begin position="275"/>
        <end position="286"/>
    </location>
</feature>
<proteinExistence type="predicted"/>
<feature type="transmembrane region" description="Helical" evidence="2">
    <location>
        <begin position="228"/>
        <end position="249"/>
    </location>
</feature>
<feature type="region of interest" description="Disordered" evidence="1">
    <location>
        <begin position="275"/>
        <end position="363"/>
    </location>
</feature>
<evidence type="ECO:0000313" key="5">
    <source>
        <dbReference type="Proteomes" id="UP000241462"/>
    </source>
</evidence>
<sequence>MQNPDQEARQIVRSLCQGTAAEQRRTLDRFFTPDFAFVHPFCAVPPFAERRVGFGGGDDRRWGVGVSSRDVVRCVFQWYRMLSPKIEIEVDSVLHDQARNKLFLDIRQTFSVWFIPAYHAHVRLVTILDLVPAYDDNQKHYHHQPANFHEPLDKLLSNNDDTHQETIKRHHSSSSSPSSPNNINTILTNSDSNNKSNSNGRKWLISRQEDLYQVNEFLRFAGPTPLPFLWSLFQLGATAVCVLMATLFLRLSPWFWGQKEPARAGVEAVIEVRDDERGEREDEKKGGLKTRTRQVGAESVNGDFDEDEDEDEQKNGGGNHGKNGSRGEVDGHGNGTNGHRRTSSTHSQPPKKPWKNGGSIKKR</sequence>
<dbReference type="InParanoid" id="A0A2T3A321"/>
<evidence type="ECO:0000259" key="3">
    <source>
        <dbReference type="Pfam" id="PF24840"/>
    </source>
</evidence>
<name>A0A2T3A321_9PEZI</name>
<gene>
    <name evidence="4" type="ORF">BD289DRAFT_454598</name>
</gene>
<protein>
    <recommendedName>
        <fullName evidence="3">SigF-like NTF2-like domain-containing protein</fullName>
    </recommendedName>
</protein>
<dbReference type="OrthoDB" id="2344312at2759"/>
<dbReference type="STRING" id="2025994.A0A2T3A321"/>
<evidence type="ECO:0000313" key="4">
    <source>
        <dbReference type="EMBL" id="PSR81899.1"/>
    </source>
</evidence>
<organism evidence="4 5">
    <name type="scientific">Coniella lustricola</name>
    <dbReference type="NCBI Taxonomy" id="2025994"/>
    <lineage>
        <taxon>Eukaryota</taxon>
        <taxon>Fungi</taxon>
        <taxon>Dikarya</taxon>
        <taxon>Ascomycota</taxon>
        <taxon>Pezizomycotina</taxon>
        <taxon>Sordariomycetes</taxon>
        <taxon>Sordariomycetidae</taxon>
        <taxon>Diaporthales</taxon>
        <taxon>Schizoparmaceae</taxon>
        <taxon>Coniella</taxon>
    </lineage>
</organism>